<dbReference type="EMBL" id="CP103300">
    <property type="protein sequence ID" value="UYM18639.1"/>
    <property type="molecule type" value="Genomic_DNA"/>
</dbReference>
<dbReference type="RefSeq" id="WP_262601394.1">
    <property type="nucleotide sequence ID" value="NZ_CP103300.1"/>
</dbReference>
<accession>A0ABY6H211</accession>
<evidence type="ECO:0000313" key="1">
    <source>
        <dbReference type="EMBL" id="UYM18639.1"/>
    </source>
</evidence>
<name>A0ABY6H211_9GAMM</name>
<dbReference type="Proteomes" id="UP001163255">
    <property type="component" value="Chromosome"/>
</dbReference>
<protein>
    <recommendedName>
        <fullName evidence="3">RES domain-containing protein</fullName>
    </recommendedName>
</protein>
<sequence length="246" mass="28072">MPDPRLKAKDIFTESNRLLLTRSPFFQDTTKIEGARFATSIREGRRLFYGYVYYRSVSDKEVPYLFENGISTAMYDVGSGKCVSDEKKVPGKTYGYPLTDVSTLVNLRRVPWFETYVCHYQARCVDPDSSSVCLIDIRELGGVVRSELWSGKTMRDYINNLPHYLMDDEAFARFPISEKILGVVIMYPVSKSRIVGVIKTFPFSNRSLHSQKLKLYVNPNYTGGMEGARAVAASFNRESEWLMVDA</sequence>
<organism evidence="1 2">
    <name type="scientific">Endozoicomonas euniceicola</name>
    <dbReference type="NCBI Taxonomy" id="1234143"/>
    <lineage>
        <taxon>Bacteria</taxon>
        <taxon>Pseudomonadati</taxon>
        <taxon>Pseudomonadota</taxon>
        <taxon>Gammaproteobacteria</taxon>
        <taxon>Oceanospirillales</taxon>
        <taxon>Endozoicomonadaceae</taxon>
        <taxon>Endozoicomonas</taxon>
    </lineage>
</organism>
<gene>
    <name evidence="1" type="ORF">NX720_12295</name>
</gene>
<proteinExistence type="predicted"/>
<keyword evidence="2" id="KW-1185">Reference proteome</keyword>
<evidence type="ECO:0008006" key="3">
    <source>
        <dbReference type="Google" id="ProtNLM"/>
    </source>
</evidence>
<evidence type="ECO:0000313" key="2">
    <source>
        <dbReference type="Proteomes" id="UP001163255"/>
    </source>
</evidence>
<reference evidence="1" key="1">
    <citation type="submission" date="2022-10" db="EMBL/GenBank/DDBJ databases">
        <title>Completed Genome Sequence of two octocoral isolated bacterium, Endozoicomonas euniceicola EF212T and Endozoicomonas gorgoniicola PS125T.</title>
        <authorList>
            <person name="Chiou Y.-J."/>
            <person name="Chen Y.-H."/>
        </authorList>
    </citation>
    <scope>NUCLEOTIDE SEQUENCE</scope>
    <source>
        <strain evidence="1">EF212</strain>
    </source>
</reference>